<evidence type="ECO:0000313" key="3">
    <source>
        <dbReference type="Proteomes" id="UP000288805"/>
    </source>
</evidence>
<evidence type="ECO:0000256" key="1">
    <source>
        <dbReference type="SAM" id="MobiDB-lite"/>
    </source>
</evidence>
<feature type="region of interest" description="Disordered" evidence="1">
    <location>
        <begin position="228"/>
        <end position="252"/>
    </location>
</feature>
<organism evidence="2 3">
    <name type="scientific">Vitis vinifera</name>
    <name type="common">Grape</name>
    <dbReference type="NCBI Taxonomy" id="29760"/>
    <lineage>
        <taxon>Eukaryota</taxon>
        <taxon>Viridiplantae</taxon>
        <taxon>Streptophyta</taxon>
        <taxon>Embryophyta</taxon>
        <taxon>Tracheophyta</taxon>
        <taxon>Spermatophyta</taxon>
        <taxon>Magnoliopsida</taxon>
        <taxon>eudicotyledons</taxon>
        <taxon>Gunneridae</taxon>
        <taxon>Pentapetalae</taxon>
        <taxon>rosids</taxon>
        <taxon>Vitales</taxon>
        <taxon>Vitaceae</taxon>
        <taxon>Viteae</taxon>
        <taxon>Vitis</taxon>
    </lineage>
</organism>
<sequence>MMDHSRDGADKASPRLVMKQFDREIEKILDHKTMGHSRKNRRTDFLFSGRELQKQKLLGRGMLPCGNLRQRSRHIGRLSRARASTSVGEDGMKVRKSWRFGGSKLQGLCEEHHGLARRAREWARRHRSVHCGQARHAPRAHQMGIERAPDLAQGAMPYAPRGITHGRNAMARCYEAGLDKGKQATSPSHGHLDMARAHTSVWGRHTDAPDAWSDGWCTLPGSEGLDRRHADGHPITRGTLRRRSRLVRGTLQ</sequence>
<name>A0A438C8W6_VITVI</name>
<accession>A0A438C8W6</accession>
<protein>
    <submittedName>
        <fullName evidence="2">Uncharacterized protein</fullName>
    </submittedName>
</protein>
<reference evidence="2 3" key="1">
    <citation type="journal article" date="2018" name="PLoS Genet.">
        <title>Population sequencing reveals clonal diversity and ancestral inbreeding in the grapevine cultivar Chardonnay.</title>
        <authorList>
            <person name="Roach M.J."/>
            <person name="Johnson D.L."/>
            <person name="Bohlmann J."/>
            <person name="van Vuuren H.J."/>
            <person name="Jones S.J."/>
            <person name="Pretorius I.S."/>
            <person name="Schmidt S.A."/>
            <person name="Borneman A.R."/>
        </authorList>
    </citation>
    <scope>NUCLEOTIDE SEQUENCE [LARGE SCALE GENOMIC DNA]</scope>
    <source>
        <strain evidence="3">cv. Chardonnay</strain>
        <tissue evidence="2">Leaf</tissue>
    </source>
</reference>
<dbReference type="EMBL" id="QGNW01002453">
    <property type="protein sequence ID" value="RVW19628.1"/>
    <property type="molecule type" value="Genomic_DNA"/>
</dbReference>
<comment type="caution">
    <text evidence="2">The sequence shown here is derived from an EMBL/GenBank/DDBJ whole genome shotgun (WGS) entry which is preliminary data.</text>
</comment>
<proteinExistence type="predicted"/>
<gene>
    <name evidence="2" type="ORF">CK203_112375</name>
</gene>
<dbReference type="AlphaFoldDB" id="A0A438C8W6"/>
<evidence type="ECO:0000313" key="2">
    <source>
        <dbReference type="EMBL" id="RVW19628.1"/>
    </source>
</evidence>
<dbReference type="Proteomes" id="UP000288805">
    <property type="component" value="Unassembled WGS sequence"/>
</dbReference>